<dbReference type="EMBL" id="JBHSGO010000212">
    <property type="protein sequence ID" value="MFC4666664.1"/>
    <property type="molecule type" value="Genomic_DNA"/>
</dbReference>
<comment type="caution">
    <text evidence="10">The sequence shown here is derived from an EMBL/GenBank/DDBJ whole genome shotgun (WGS) entry which is preliminary data.</text>
</comment>
<evidence type="ECO:0000256" key="5">
    <source>
        <dbReference type="ARBA" id="ARBA00023136"/>
    </source>
</evidence>
<dbReference type="InterPro" id="IPR050250">
    <property type="entry name" value="Macrolide_Exporter_MacB"/>
</dbReference>
<accession>A0ABV9K9E2</accession>
<keyword evidence="3 7" id="KW-0812">Transmembrane</keyword>
<comment type="subcellular location">
    <subcellularLocation>
        <location evidence="1">Cell membrane</location>
        <topology evidence="1">Multi-pass membrane protein</topology>
    </subcellularLocation>
</comment>
<evidence type="ECO:0000256" key="6">
    <source>
        <dbReference type="ARBA" id="ARBA00038076"/>
    </source>
</evidence>
<keyword evidence="2" id="KW-1003">Cell membrane</keyword>
<feature type="transmembrane region" description="Helical" evidence="7">
    <location>
        <begin position="27"/>
        <end position="49"/>
    </location>
</feature>
<evidence type="ECO:0000256" key="1">
    <source>
        <dbReference type="ARBA" id="ARBA00004651"/>
    </source>
</evidence>
<dbReference type="Proteomes" id="UP001596020">
    <property type="component" value="Unassembled WGS sequence"/>
</dbReference>
<feature type="domain" description="ABC3 transporter permease C-terminal" evidence="8">
    <location>
        <begin position="287"/>
        <end position="405"/>
    </location>
</feature>
<keyword evidence="11" id="KW-1185">Reference proteome</keyword>
<gene>
    <name evidence="10" type="ORF">ACFO3G_08665</name>
</gene>
<proteinExistence type="inferred from homology"/>
<dbReference type="InterPro" id="IPR003838">
    <property type="entry name" value="ABC3_permease_C"/>
</dbReference>
<feature type="transmembrane region" description="Helical" evidence="7">
    <location>
        <begin position="283"/>
        <end position="308"/>
    </location>
</feature>
<evidence type="ECO:0000259" key="9">
    <source>
        <dbReference type="Pfam" id="PF12704"/>
    </source>
</evidence>
<dbReference type="Pfam" id="PF12704">
    <property type="entry name" value="MacB_PCD"/>
    <property type="match status" value="1"/>
</dbReference>
<protein>
    <submittedName>
        <fullName evidence="10">ABC transporter permease</fullName>
    </submittedName>
</protein>
<feature type="transmembrane region" description="Helical" evidence="7">
    <location>
        <begin position="337"/>
        <end position="362"/>
    </location>
</feature>
<evidence type="ECO:0000256" key="2">
    <source>
        <dbReference type="ARBA" id="ARBA00022475"/>
    </source>
</evidence>
<evidence type="ECO:0000313" key="11">
    <source>
        <dbReference type="Proteomes" id="UP001596020"/>
    </source>
</evidence>
<reference evidence="11" key="1">
    <citation type="journal article" date="2019" name="Int. J. Syst. Evol. Microbiol.">
        <title>The Global Catalogue of Microorganisms (GCM) 10K type strain sequencing project: providing services to taxonomists for standard genome sequencing and annotation.</title>
        <authorList>
            <consortium name="The Broad Institute Genomics Platform"/>
            <consortium name="The Broad Institute Genome Sequencing Center for Infectious Disease"/>
            <person name="Wu L."/>
            <person name="Ma J."/>
        </authorList>
    </citation>
    <scope>NUCLEOTIDE SEQUENCE [LARGE SCALE GENOMIC DNA]</scope>
    <source>
        <strain evidence="11">CGMCC 4.7357</strain>
    </source>
</reference>
<evidence type="ECO:0000313" key="10">
    <source>
        <dbReference type="EMBL" id="MFC4666664.1"/>
    </source>
</evidence>
<dbReference type="Pfam" id="PF02687">
    <property type="entry name" value="FtsX"/>
    <property type="match status" value="1"/>
</dbReference>
<evidence type="ECO:0000256" key="4">
    <source>
        <dbReference type="ARBA" id="ARBA00022989"/>
    </source>
</evidence>
<comment type="similarity">
    <text evidence="6">Belongs to the ABC-4 integral membrane protein family.</text>
</comment>
<dbReference type="RefSeq" id="WP_380079954.1">
    <property type="nucleotide sequence ID" value="NZ_JBHSGO010000212.1"/>
</dbReference>
<feature type="domain" description="MacB-like periplasmic core" evidence="9">
    <location>
        <begin position="25"/>
        <end position="246"/>
    </location>
</feature>
<organism evidence="10 11">
    <name type="scientific">Falsiporphyromonas endometrii</name>
    <dbReference type="NCBI Taxonomy" id="1387297"/>
    <lineage>
        <taxon>Bacteria</taxon>
        <taxon>Pseudomonadati</taxon>
        <taxon>Bacteroidota</taxon>
        <taxon>Bacteroidia</taxon>
        <taxon>Bacteroidales</taxon>
        <taxon>Porphyromonadaceae</taxon>
        <taxon>Falsiporphyromonas</taxon>
    </lineage>
</organism>
<evidence type="ECO:0000256" key="7">
    <source>
        <dbReference type="SAM" id="Phobius"/>
    </source>
</evidence>
<evidence type="ECO:0000256" key="3">
    <source>
        <dbReference type="ARBA" id="ARBA00022692"/>
    </source>
</evidence>
<keyword evidence="4 7" id="KW-1133">Transmembrane helix</keyword>
<dbReference type="PANTHER" id="PTHR30572">
    <property type="entry name" value="MEMBRANE COMPONENT OF TRANSPORTER-RELATED"/>
    <property type="match status" value="1"/>
</dbReference>
<keyword evidence="5 7" id="KW-0472">Membrane</keyword>
<feature type="transmembrane region" description="Helical" evidence="7">
    <location>
        <begin position="374"/>
        <end position="397"/>
    </location>
</feature>
<dbReference type="PANTHER" id="PTHR30572:SF4">
    <property type="entry name" value="ABC TRANSPORTER PERMEASE YTRF"/>
    <property type="match status" value="1"/>
</dbReference>
<name>A0ABV9K9E2_9PORP</name>
<sequence>MRMKFFDIDKWSEVAHTLSANKKRTTATAFGVFWGILMLVIMVSVSSGFKNGIARMLEGANPNTAFLYASATSKPYMGYKSSRYWSMNSNDIKAIRQNVPEIEYMAISLWKYGPKVLYNGKKIDNVQLQAFTPESFNITPIKIVAGRMLQEQDEQGKRKVCLIGEKIKDQFFGSEDPLGKIISVDGSYVKVVGIITNANKAFGNFKNSILLPYTVMKEKTGQGDKINDVAFTAHGDIEKAIKKVRALLKQRHKIAPDDEKAVVATNMADFFELTNMMILGMDVLIWIIGIGTLLTGIIGVSNILLVTVRERTREIGVRRALGAKPKTIVNQLMSESLTLTISAGIVGMLMGIFIMALVDIVLQGQDIEFFYNPTIPLSTAIISLIIIITGGILGGLLPAYRAIQIKAIDAIRDE</sequence>
<dbReference type="InterPro" id="IPR025857">
    <property type="entry name" value="MacB_PCD"/>
</dbReference>
<evidence type="ECO:0000259" key="8">
    <source>
        <dbReference type="Pfam" id="PF02687"/>
    </source>
</evidence>